<dbReference type="InterPro" id="IPR013346">
    <property type="entry name" value="NrdE_NrdA_C"/>
</dbReference>
<evidence type="ECO:0000256" key="11">
    <source>
        <dbReference type="SAM" id="MobiDB-lite"/>
    </source>
</evidence>
<dbReference type="SUPFAM" id="SSF51998">
    <property type="entry name" value="PFL-like glycyl radical enzymes"/>
    <property type="match status" value="1"/>
</dbReference>
<dbReference type="NCBIfam" id="NF005544">
    <property type="entry name" value="PRK07207.1"/>
    <property type="match status" value="1"/>
</dbReference>
<feature type="domain" description="ATP-cone" evidence="12">
    <location>
        <begin position="6"/>
        <end position="103"/>
    </location>
</feature>
<dbReference type="InterPro" id="IPR005144">
    <property type="entry name" value="ATP-cone_dom"/>
</dbReference>
<protein>
    <recommendedName>
        <fullName evidence="10">Ribonucleoside-diphosphate reductase</fullName>
        <ecNumber evidence="10">1.17.4.1</ecNumber>
    </recommendedName>
</protein>
<feature type="region of interest" description="Disordered" evidence="11">
    <location>
        <begin position="924"/>
        <end position="958"/>
    </location>
</feature>
<evidence type="ECO:0000256" key="1">
    <source>
        <dbReference type="ARBA" id="ARBA00010406"/>
    </source>
</evidence>
<accession>A0A2H0DX72</accession>
<evidence type="ECO:0000259" key="12">
    <source>
        <dbReference type="PROSITE" id="PS51161"/>
    </source>
</evidence>
<dbReference type="Pfam" id="PF03477">
    <property type="entry name" value="ATP-cone"/>
    <property type="match status" value="1"/>
</dbReference>
<keyword evidence="2" id="KW-0021">Allosteric enzyme</keyword>
<evidence type="ECO:0000256" key="3">
    <source>
        <dbReference type="ARBA" id="ARBA00022741"/>
    </source>
</evidence>
<reference evidence="13 14" key="1">
    <citation type="submission" date="2017-09" db="EMBL/GenBank/DDBJ databases">
        <title>Depth-based differentiation of microbial function through sediment-hosted aquifers and enrichment of novel symbionts in the deep terrestrial subsurface.</title>
        <authorList>
            <person name="Probst A.J."/>
            <person name="Ladd B."/>
            <person name="Jarett J.K."/>
            <person name="Geller-Mcgrath D.E."/>
            <person name="Sieber C.M."/>
            <person name="Emerson J.B."/>
            <person name="Anantharaman K."/>
            <person name="Thomas B.C."/>
            <person name="Malmstrom R."/>
            <person name="Stieglmeier M."/>
            <person name="Klingl A."/>
            <person name="Woyke T."/>
            <person name="Ryan C.M."/>
            <person name="Banfield J.F."/>
        </authorList>
    </citation>
    <scope>NUCLEOTIDE SEQUENCE [LARGE SCALE GENOMIC DNA]</scope>
    <source>
        <strain evidence="13">CG22_combo_CG10-13_8_21_14_all_43_18</strain>
    </source>
</reference>
<keyword evidence="4 9" id="KW-0067">ATP-binding</keyword>
<comment type="similarity">
    <text evidence="1 10">Belongs to the ribonucleoside diphosphate reductase large chain family.</text>
</comment>
<evidence type="ECO:0000313" key="14">
    <source>
        <dbReference type="Proteomes" id="UP000231276"/>
    </source>
</evidence>
<evidence type="ECO:0000256" key="4">
    <source>
        <dbReference type="ARBA" id="ARBA00022840"/>
    </source>
</evidence>
<dbReference type="EMBL" id="PCTS01000004">
    <property type="protein sequence ID" value="PIP86773.1"/>
    <property type="molecule type" value="Genomic_DNA"/>
</dbReference>
<feature type="compositionally biased region" description="Basic and acidic residues" evidence="11">
    <location>
        <begin position="924"/>
        <end position="933"/>
    </location>
</feature>
<evidence type="ECO:0000256" key="10">
    <source>
        <dbReference type="RuleBase" id="RU003410"/>
    </source>
</evidence>
<keyword evidence="5 10" id="KW-0560">Oxidoreductase</keyword>
<dbReference type="GO" id="GO:0004748">
    <property type="term" value="F:ribonucleoside-diphosphate reductase activity, thioredoxin disulfide as acceptor"/>
    <property type="evidence" value="ECO:0007669"/>
    <property type="project" value="UniProtKB-EC"/>
</dbReference>
<feature type="domain" description="ATP-cone" evidence="12">
    <location>
        <begin position="119"/>
        <end position="209"/>
    </location>
</feature>
<dbReference type="UniPathway" id="UPA00326"/>
<proteinExistence type="inferred from homology"/>
<dbReference type="GO" id="GO:0005524">
    <property type="term" value="F:ATP binding"/>
    <property type="evidence" value="ECO:0007669"/>
    <property type="project" value="UniProtKB-UniRule"/>
</dbReference>
<evidence type="ECO:0000256" key="7">
    <source>
        <dbReference type="ARBA" id="ARBA00024942"/>
    </source>
</evidence>
<dbReference type="PROSITE" id="PS00089">
    <property type="entry name" value="RIBORED_LARGE"/>
    <property type="match status" value="1"/>
</dbReference>
<dbReference type="Proteomes" id="UP000231276">
    <property type="component" value="Unassembled WGS sequence"/>
</dbReference>
<evidence type="ECO:0000256" key="6">
    <source>
        <dbReference type="ARBA" id="ARBA00023116"/>
    </source>
</evidence>
<dbReference type="InterPro" id="IPR008926">
    <property type="entry name" value="RNR_R1-su_N"/>
</dbReference>
<dbReference type="CDD" id="cd01679">
    <property type="entry name" value="RNR_I"/>
    <property type="match status" value="1"/>
</dbReference>
<comment type="caution">
    <text evidence="13">The sequence shown here is derived from an EMBL/GenBank/DDBJ whole genome shotgun (WGS) entry which is preliminary data.</text>
</comment>
<comment type="function">
    <text evidence="7 10">Provides the precursors necessary for DNA synthesis. Catalyzes the biosynthesis of deoxyribonucleotides from the corresponding ribonucleotides.</text>
</comment>
<evidence type="ECO:0000256" key="2">
    <source>
        <dbReference type="ARBA" id="ARBA00022533"/>
    </source>
</evidence>
<dbReference type="PANTHER" id="PTHR11573">
    <property type="entry name" value="RIBONUCLEOSIDE-DIPHOSPHATE REDUCTASE LARGE CHAIN"/>
    <property type="match status" value="1"/>
</dbReference>
<dbReference type="InterPro" id="IPR000788">
    <property type="entry name" value="RNR_lg_C"/>
</dbReference>
<evidence type="ECO:0000313" key="13">
    <source>
        <dbReference type="EMBL" id="PIP86773.1"/>
    </source>
</evidence>
<dbReference type="InterPro" id="IPR013509">
    <property type="entry name" value="RNR_lsu_N"/>
</dbReference>
<keyword evidence="6 10" id="KW-0215">Deoxyribonucleotide synthesis</keyword>
<dbReference type="SUPFAM" id="SSF48168">
    <property type="entry name" value="R1 subunit of ribonucleotide reductase, N-terminal domain"/>
    <property type="match status" value="1"/>
</dbReference>
<dbReference type="PANTHER" id="PTHR11573:SF6">
    <property type="entry name" value="RIBONUCLEOSIDE-DIPHOSPHATE REDUCTASE LARGE SUBUNIT"/>
    <property type="match status" value="1"/>
</dbReference>
<evidence type="ECO:0000256" key="8">
    <source>
        <dbReference type="ARBA" id="ARBA00047754"/>
    </source>
</evidence>
<dbReference type="Pfam" id="PF02867">
    <property type="entry name" value="Ribonuc_red_lgC"/>
    <property type="match status" value="1"/>
</dbReference>
<comment type="catalytic activity">
    <reaction evidence="8 10">
        <text>a 2'-deoxyribonucleoside 5'-diphosphate + [thioredoxin]-disulfide + H2O = a ribonucleoside 5'-diphosphate + [thioredoxin]-dithiol</text>
        <dbReference type="Rhea" id="RHEA:23252"/>
        <dbReference type="Rhea" id="RHEA-COMP:10698"/>
        <dbReference type="Rhea" id="RHEA-COMP:10700"/>
        <dbReference type="ChEBI" id="CHEBI:15377"/>
        <dbReference type="ChEBI" id="CHEBI:29950"/>
        <dbReference type="ChEBI" id="CHEBI:50058"/>
        <dbReference type="ChEBI" id="CHEBI:57930"/>
        <dbReference type="ChEBI" id="CHEBI:73316"/>
        <dbReference type="EC" id="1.17.4.1"/>
    </reaction>
</comment>
<dbReference type="FunFam" id="3.20.70.20:FF:000009">
    <property type="entry name" value="Ribonucleoside-diphosphate reductase"/>
    <property type="match status" value="1"/>
</dbReference>
<dbReference type="AlphaFoldDB" id="A0A2H0DX72"/>
<keyword evidence="3 9" id="KW-0547">Nucleotide-binding</keyword>
<dbReference type="InterPro" id="IPR039718">
    <property type="entry name" value="Rrm1"/>
</dbReference>
<evidence type="ECO:0000256" key="5">
    <source>
        <dbReference type="ARBA" id="ARBA00023002"/>
    </source>
</evidence>
<dbReference type="GO" id="GO:0009263">
    <property type="term" value="P:deoxyribonucleotide biosynthetic process"/>
    <property type="evidence" value="ECO:0007669"/>
    <property type="project" value="UniProtKB-KW"/>
</dbReference>
<dbReference type="GO" id="GO:0005971">
    <property type="term" value="C:ribonucleoside-diphosphate reductase complex"/>
    <property type="evidence" value="ECO:0007669"/>
    <property type="project" value="TreeGrafter"/>
</dbReference>
<evidence type="ECO:0000256" key="9">
    <source>
        <dbReference type="PROSITE-ProRule" id="PRU00492"/>
    </source>
</evidence>
<dbReference type="EC" id="1.17.4.1" evidence="10"/>
<gene>
    <name evidence="13" type="ORF">COW82_00255</name>
</gene>
<dbReference type="Gene3D" id="3.20.70.20">
    <property type="match status" value="1"/>
</dbReference>
<dbReference type="NCBIfam" id="TIGR02506">
    <property type="entry name" value="NrdE_NrdA"/>
    <property type="match status" value="1"/>
</dbReference>
<organism evidence="13 14">
    <name type="scientific">Candidatus Campbellbacteria bacterium CG22_combo_CG10-13_8_21_14_all_43_18</name>
    <dbReference type="NCBI Taxonomy" id="1974530"/>
    <lineage>
        <taxon>Bacteria</taxon>
        <taxon>Candidatus Campbelliibacteriota</taxon>
    </lineage>
</organism>
<dbReference type="Pfam" id="PF00317">
    <property type="entry name" value="Ribonuc_red_lgN"/>
    <property type="match status" value="1"/>
</dbReference>
<dbReference type="PRINTS" id="PR01183">
    <property type="entry name" value="RIBORDTASEM1"/>
</dbReference>
<sequence length="980" mass="111745">MSPIVKTIRKRNGEIVPFEKEKITNAVKKAFFAVTAQTHANEANYITETIVQKMQEIVSHNDDDKVIGVEEIQDMVELAIMQMGYHSVAKAYIIYRFEHTKQRERKKEKVKEKIEENALCVKKANGRTEIFSREKIRKTLTRTSIGLEEIDIESVIGQVELEVHDNIGTKDVARSLVLVARSFIEKEPDYAHLASRLLLEGIIYKDTLGKISDRTDFAEHYKESFKKNLNRAVSLRLLDEELLSFDLDRIAKAIEPWRDDYLKYLGTQTLADRYLIRERKTNGKEIFLETPQFMWMRVSMGLSLNENDKEGAAINFYKIFSTLRFISSTPTLFHAGTPYPQLSSCYLGVTDDSLESIFGAYQDAALLSKHAGGIGWSWSKIRATGARVKTTNIDSNGVIPFLKIADSVTVAINRSGRRRGATCVYLETWHLDIMDFLELRKNTGDDRRRTHDINTANWIPDLFMKRVRNNEKWTLFSPDETPELHDTYGRRFEEIYEAYEEKAERGEMNLFKTIKARDLWKKMITQLFETGHPWMTWKDPSNIRSPQDHVGVIHSSNLCTEITLPTIPDEETAVCNLGSINLSRHITDRGLDENLLRESVMTAMHMLDNVIDINYYPTEAARKSNLRHRPVGLGLMGFQDALYKLGINFASEEAVSFADKSMEIISYYAILTSSILAKNRGAYETYEGSKWSKGLLPIDTLGLLEKERGEEIPVDRNELLDWKPVRESIKKYGMRNSNCLAIAPTATISNIAGSLPAIEPIYKNIYVKANISGEFIIVNHYLIDDLKKESLWNEEMLELIKGQEGELDNISAIPRRIKDKYKEVFDISPEWLIKIAAHRAKWIDQSQSLNIFYKGSSGSELSRIYQYAWKMGLKTTYYLRTLAASAIEKSTVSLERQNVQSSVSKKTDDTAPLVEAMVQRIREEVKSEAEASRPKNKKNYKSTSSPAPAAVFSGSANLPAETASGEKLCKMEDPECEACQ</sequence>
<name>A0A2H0DX72_9BACT</name>
<dbReference type="PROSITE" id="PS51161">
    <property type="entry name" value="ATP_CONE"/>
    <property type="match status" value="2"/>
</dbReference>